<dbReference type="Proteomes" id="UP000253741">
    <property type="component" value="Unassembled WGS sequence"/>
</dbReference>
<dbReference type="PANTHER" id="PTHR30290:SF83">
    <property type="entry name" value="ABC TRANSPORTER SUBSTRATE-BINDING PROTEIN"/>
    <property type="match status" value="1"/>
</dbReference>
<evidence type="ECO:0000256" key="1">
    <source>
        <dbReference type="SAM" id="MobiDB-lite"/>
    </source>
</evidence>
<feature type="signal peptide" evidence="2">
    <location>
        <begin position="1"/>
        <end position="22"/>
    </location>
</feature>
<comment type="caution">
    <text evidence="4">The sequence shown here is derived from an EMBL/GenBank/DDBJ whole genome shotgun (WGS) entry which is preliminary data.</text>
</comment>
<organism evidence="4 5">
    <name type="scientific">Streptomyces corynorhini</name>
    <dbReference type="NCBI Taxonomy" id="2282652"/>
    <lineage>
        <taxon>Bacteria</taxon>
        <taxon>Bacillati</taxon>
        <taxon>Actinomycetota</taxon>
        <taxon>Actinomycetes</taxon>
        <taxon>Kitasatosporales</taxon>
        <taxon>Streptomycetaceae</taxon>
        <taxon>Streptomyces</taxon>
    </lineage>
</organism>
<reference evidence="4 5" key="1">
    <citation type="submission" date="2018-07" db="EMBL/GenBank/DDBJ databases">
        <title>Streptomyces species from bats.</title>
        <authorList>
            <person name="Dunlap C."/>
        </authorList>
    </citation>
    <scope>NUCLEOTIDE SEQUENCE [LARGE SCALE GENOMIC DNA]</scope>
    <source>
        <strain evidence="4 5">AC230</strain>
    </source>
</reference>
<dbReference type="EMBL" id="QQNA01000029">
    <property type="protein sequence ID" value="RDG39226.1"/>
    <property type="molecule type" value="Genomic_DNA"/>
</dbReference>
<accession>A0A370BHT8</accession>
<dbReference type="Pfam" id="PF00496">
    <property type="entry name" value="SBP_bac_5"/>
    <property type="match status" value="1"/>
</dbReference>
<name>A0A370BHT8_9ACTN</name>
<evidence type="ECO:0000313" key="4">
    <source>
        <dbReference type="EMBL" id="RDG39226.1"/>
    </source>
</evidence>
<dbReference type="AlphaFoldDB" id="A0A370BHT8"/>
<dbReference type="PIRSF" id="PIRSF002741">
    <property type="entry name" value="MppA"/>
    <property type="match status" value="1"/>
</dbReference>
<gene>
    <name evidence="4" type="ORF">DVH02_04950</name>
</gene>
<dbReference type="GO" id="GO:0015833">
    <property type="term" value="P:peptide transport"/>
    <property type="evidence" value="ECO:0007669"/>
    <property type="project" value="TreeGrafter"/>
</dbReference>
<dbReference type="Gene3D" id="3.40.190.10">
    <property type="entry name" value="Periplasmic binding protein-like II"/>
    <property type="match status" value="1"/>
</dbReference>
<evidence type="ECO:0000256" key="2">
    <source>
        <dbReference type="SAM" id="SignalP"/>
    </source>
</evidence>
<dbReference type="InterPro" id="IPR000914">
    <property type="entry name" value="SBP_5_dom"/>
</dbReference>
<keyword evidence="2" id="KW-0732">Signal</keyword>
<feature type="region of interest" description="Disordered" evidence="1">
    <location>
        <begin position="24"/>
        <end position="52"/>
    </location>
</feature>
<dbReference type="Gene3D" id="3.90.76.10">
    <property type="entry name" value="Dipeptide-binding Protein, Domain 1"/>
    <property type="match status" value="1"/>
</dbReference>
<dbReference type="OrthoDB" id="9046151at2"/>
<keyword evidence="5" id="KW-1185">Reference proteome</keyword>
<feature type="domain" description="Solute-binding protein family 5" evidence="3">
    <location>
        <begin position="90"/>
        <end position="459"/>
    </location>
</feature>
<feature type="chain" id="PRO_5039158777" evidence="2">
    <location>
        <begin position="23"/>
        <end position="539"/>
    </location>
</feature>
<evidence type="ECO:0000259" key="3">
    <source>
        <dbReference type="Pfam" id="PF00496"/>
    </source>
</evidence>
<dbReference type="RefSeq" id="WP_114622441.1">
    <property type="nucleotide sequence ID" value="NZ_QQNA01000029.1"/>
</dbReference>
<dbReference type="CDD" id="cd00995">
    <property type="entry name" value="PBP2_NikA_DppA_OppA_like"/>
    <property type="match status" value="1"/>
</dbReference>
<dbReference type="SUPFAM" id="SSF53850">
    <property type="entry name" value="Periplasmic binding protein-like II"/>
    <property type="match status" value="1"/>
</dbReference>
<dbReference type="PROSITE" id="PS51257">
    <property type="entry name" value="PROKAR_LIPOPROTEIN"/>
    <property type="match status" value="1"/>
</dbReference>
<dbReference type="InterPro" id="IPR039424">
    <property type="entry name" value="SBP_5"/>
</dbReference>
<proteinExistence type="predicted"/>
<dbReference type="GO" id="GO:0042597">
    <property type="term" value="C:periplasmic space"/>
    <property type="evidence" value="ECO:0007669"/>
    <property type="project" value="UniProtKB-ARBA"/>
</dbReference>
<dbReference type="GO" id="GO:1904680">
    <property type="term" value="F:peptide transmembrane transporter activity"/>
    <property type="evidence" value="ECO:0007669"/>
    <property type="project" value="TreeGrafter"/>
</dbReference>
<protein>
    <submittedName>
        <fullName evidence="4">ABC transporter substrate-binding protein</fullName>
    </submittedName>
</protein>
<dbReference type="GO" id="GO:0043190">
    <property type="term" value="C:ATP-binding cassette (ABC) transporter complex"/>
    <property type="evidence" value="ECO:0007669"/>
    <property type="project" value="InterPro"/>
</dbReference>
<sequence length="539" mass="59153">MRGGKSAKWVVGAIVVALSATACGGGSDSDDSASKEKGKPAGYISMDNGEPQKPLIPADTNESVGANVIRSLFTQLLTFDKDGGIVYTNAESVTTKDSKTWTVKLKPGWKFHDGTPVTAETYVKAWNWYSNVDNKMQNSFWFSDIDGYSEVHPDKGAAKAETMKGLKVVDDNTFTIDLTAPVPYFEYKLGYYTFAPLPEVFYKDPKAFGQAPVGNGPYIFQKWDHKKLIQVKANPDYTGPDKAKNKGILFKNYATVEAAYQDLLSGNLDLVKQVGPKDLPKYKQDLGDRVIDEPWAGIQSIVPVFYSKTFKGINPKVIQGLSMGIDRKTITEKVLNGTRNPATSFTPPGVAGHQNLNTDVFTFDPAKAKKLVADNGGVPGNKIWIQYNADGGHKEWVTAVCESIRNATGVDCVPDAKPDFQTDLEARDAKQVKSMYRGGWVADYPVNVNFMKELFATGAEANTGFFSDKEVDADFKKGDNATSLDDSIKAYQEAEKVLLEKMPSIPLWEYKTNGGYSKAVDNVAIDFHGDYVLTDVTVK</sequence>
<dbReference type="Gene3D" id="3.10.105.10">
    <property type="entry name" value="Dipeptide-binding Protein, Domain 3"/>
    <property type="match status" value="1"/>
</dbReference>
<dbReference type="InterPro" id="IPR030678">
    <property type="entry name" value="Peptide/Ni-bd"/>
</dbReference>
<dbReference type="PANTHER" id="PTHR30290">
    <property type="entry name" value="PERIPLASMIC BINDING COMPONENT OF ABC TRANSPORTER"/>
    <property type="match status" value="1"/>
</dbReference>
<evidence type="ECO:0000313" key="5">
    <source>
        <dbReference type="Proteomes" id="UP000253741"/>
    </source>
</evidence>